<dbReference type="Proteomes" id="UP000436006">
    <property type="component" value="Unassembled WGS sequence"/>
</dbReference>
<name>A0A7K1SHY4_9BACT</name>
<dbReference type="InterPro" id="IPR001466">
    <property type="entry name" value="Beta-lactam-related"/>
</dbReference>
<organism evidence="2 3">
    <name type="scientific">Spirosoma arboris</name>
    <dbReference type="NCBI Taxonomy" id="2682092"/>
    <lineage>
        <taxon>Bacteria</taxon>
        <taxon>Pseudomonadati</taxon>
        <taxon>Bacteroidota</taxon>
        <taxon>Cytophagia</taxon>
        <taxon>Cytophagales</taxon>
        <taxon>Cytophagaceae</taxon>
        <taxon>Spirosoma</taxon>
    </lineage>
</organism>
<dbReference type="PANTHER" id="PTHR46825:SF8">
    <property type="entry name" value="BETA-LACTAMASE-RELATED"/>
    <property type="match status" value="1"/>
</dbReference>
<dbReference type="PANTHER" id="PTHR46825">
    <property type="entry name" value="D-ALANYL-D-ALANINE-CARBOXYPEPTIDASE/ENDOPEPTIDASE AMPH"/>
    <property type="match status" value="1"/>
</dbReference>
<gene>
    <name evidence="2" type="ORF">GO755_25315</name>
</gene>
<feature type="non-terminal residue" evidence="2">
    <location>
        <position position="496"/>
    </location>
</feature>
<keyword evidence="2" id="KW-0378">Hydrolase</keyword>
<protein>
    <submittedName>
        <fullName evidence="2">Serine hydrolase</fullName>
    </submittedName>
</protein>
<dbReference type="GO" id="GO:0016787">
    <property type="term" value="F:hydrolase activity"/>
    <property type="evidence" value="ECO:0007669"/>
    <property type="project" value="UniProtKB-KW"/>
</dbReference>
<proteinExistence type="predicted"/>
<dbReference type="EMBL" id="WPIN01000011">
    <property type="protein sequence ID" value="MVM33385.1"/>
    <property type="molecule type" value="Genomic_DNA"/>
</dbReference>
<reference evidence="2 3" key="1">
    <citation type="submission" date="2019-12" db="EMBL/GenBank/DDBJ databases">
        <title>Spirosoma sp. HMF4905 genome sequencing and assembly.</title>
        <authorList>
            <person name="Kang H."/>
            <person name="Cha I."/>
            <person name="Kim H."/>
            <person name="Joh K."/>
        </authorList>
    </citation>
    <scope>NUCLEOTIDE SEQUENCE [LARGE SCALE GENOMIC DNA]</scope>
    <source>
        <strain evidence="2 3">HMF4905</strain>
    </source>
</reference>
<keyword evidence="3" id="KW-1185">Reference proteome</keyword>
<dbReference type="AlphaFoldDB" id="A0A7K1SHY4"/>
<dbReference type="Pfam" id="PF00144">
    <property type="entry name" value="Beta-lactamase"/>
    <property type="match status" value="1"/>
</dbReference>
<comment type="caution">
    <text evidence="2">The sequence shown here is derived from an EMBL/GenBank/DDBJ whole genome shotgun (WGS) entry which is preliminary data.</text>
</comment>
<feature type="domain" description="Beta-lactamase-related" evidence="1">
    <location>
        <begin position="175"/>
        <end position="479"/>
    </location>
</feature>
<dbReference type="SUPFAM" id="SSF56601">
    <property type="entry name" value="beta-lactamase/transpeptidase-like"/>
    <property type="match status" value="1"/>
</dbReference>
<sequence>MDLFTDRSKKDTQPLHDMKFIICLAGLLQFSTTYAQISTLLRYKQLNDSMIACYNKDDFNGIYKLGNDFFIAHQSEENCINDFSLEKRNTGDIISTVLTDDLGSVKYFTWVGKNKTAKLELRSEDGMIKQYRIGEFILQPGMTGQAIPTNNPLKTNLDSVVHKYALVYMCNPEAVSLSIGVYKDGNKYVYTYGEVKKNSGILPTGNTIYQVGSIAKTFISQLLAKAVVDKKMRLTDDVRNYLKGNFSNLSYHGHPVTLIDLANHTGGFRQFNFITYPKDVDHMPWNDFMNYLYAYPREKVIDDLHRLKIDTLPGVERNYSVGSFIILGMALERVYGKSLNTIFNDYYGSSLRMNDTKLNTALKDSSRFATPYNEKGEPILPMQKSTPGLFTVKSTVNDMLTYIELNVKENDLAVLLSHKPSWGDVRNFSIGLGWQVIDSWEKGLWIYHSGHDAGYNSLCSFYPQLGLGFIFLQNESGRQGTLYTLERNIFQNLEKR</sequence>
<evidence type="ECO:0000313" key="3">
    <source>
        <dbReference type="Proteomes" id="UP000436006"/>
    </source>
</evidence>
<dbReference type="Gene3D" id="3.40.710.10">
    <property type="entry name" value="DD-peptidase/beta-lactamase superfamily"/>
    <property type="match status" value="1"/>
</dbReference>
<dbReference type="InterPro" id="IPR012338">
    <property type="entry name" value="Beta-lactam/transpept-like"/>
</dbReference>
<evidence type="ECO:0000313" key="2">
    <source>
        <dbReference type="EMBL" id="MVM33385.1"/>
    </source>
</evidence>
<dbReference type="InterPro" id="IPR050491">
    <property type="entry name" value="AmpC-like"/>
</dbReference>
<evidence type="ECO:0000259" key="1">
    <source>
        <dbReference type="Pfam" id="PF00144"/>
    </source>
</evidence>
<accession>A0A7K1SHY4</accession>